<dbReference type="PANTHER" id="PTHR48017">
    <property type="entry name" value="OS05G0424000 PROTEIN-RELATED"/>
    <property type="match status" value="1"/>
</dbReference>
<dbReference type="AlphaFoldDB" id="A0A834LSA8"/>
<evidence type="ECO:0000256" key="5">
    <source>
        <dbReference type="ARBA" id="ARBA00022989"/>
    </source>
</evidence>
<keyword evidence="10" id="KW-1185">Reference proteome</keyword>
<proteinExistence type="predicted"/>
<keyword evidence="6 7" id="KW-0472">Membrane</keyword>
<evidence type="ECO:0000313" key="9">
    <source>
        <dbReference type="EMBL" id="KAF7146804.1"/>
    </source>
</evidence>
<organism evidence="9 10">
    <name type="scientific">Rhododendron simsii</name>
    <name type="common">Sims's rhododendron</name>
    <dbReference type="NCBI Taxonomy" id="118357"/>
    <lineage>
        <taxon>Eukaryota</taxon>
        <taxon>Viridiplantae</taxon>
        <taxon>Streptophyta</taxon>
        <taxon>Embryophyta</taxon>
        <taxon>Tracheophyta</taxon>
        <taxon>Spermatophyta</taxon>
        <taxon>Magnoliopsida</taxon>
        <taxon>eudicotyledons</taxon>
        <taxon>Gunneridae</taxon>
        <taxon>Pentapetalae</taxon>
        <taxon>asterids</taxon>
        <taxon>Ericales</taxon>
        <taxon>Ericaceae</taxon>
        <taxon>Ericoideae</taxon>
        <taxon>Rhodoreae</taxon>
        <taxon>Rhododendron</taxon>
    </lineage>
</organism>
<evidence type="ECO:0000256" key="7">
    <source>
        <dbReference type="SAM" id="Phobius"/>
    </source>
</evidence>
<gene>
    <name evidence="9" type="ORF">RHSIM_Rhsim04G0009000</name>
</gene>
<dbReference type="GO" id="GO:0006865">
    <property type="term" value="P:amino acid transport"/>
    <property type="evidence" value="ECO:0007669"/>
    <property type="project" value="UniProtKB-KW"/>
</dbReference>
<dbReference type="OrthoDB" id="2417221at2759"/>
<dbReference type="Proteomes" id="UP000626092">
    <property type="component" value="Unassembled WGS sequence"/>
</dbReference>
<evidence type="ECO:0000256" key="4">
    <source>
        <dbReference type="ARBA" id="ARBA00022970"/>
    </source>
</evidence>
<feature type="transmembrane region" description="Helical" evidence="7">
    <location>
        <begin position="93"/>
        <end position="113"/>
    </location>
</feature>
<comment type="subcellular location">
    <subcellularLocation>
        <location evidence="1">Membrane</location>
    </subcellularLocation>
</comment>
<evidence type="ECO:0000259" key="8">
    <source>
        <dbReference type="Pfam" id="PF01490"/>
    </source>
</evidence>
<feature type="transmembrane region" description="Helical" evidence="7">
    <location>
        <begin position="52"/>
        <end position="73"/>
    </location>
</feature>
<keyword evidence="4" id="KW-0029">Amino-acid transport</keyword>
<name>A0A834LSA8_RHOSS</name>
<feature type="domain" description="Amino acid transporter transmembrane" evidence="8">
    <location>
        <begin position="44"/>
        <end position="179"/>
    </location>
</feature>
<evidence type="ECO:0000313" key="10">
    <source>
        <dbReference type="Proteomes" id="UP000626092"/>
    </source>
</evidence>
<dbReference type="EMBL" id="WJXA01000004">
    <property type="protein sequence ID" value="KAF7146804.1"/>
    <property type="molecule type" value="Genomic_DNA"/>
</dbReference>
<accession>A0A834LSA8</accession>
<dbReference type="Pfam" id="PF01490">
    <property type="entry name" value="Aa_trans"/>
    <property type="match status" value="1"/>
</dbReference>
<keyword evidence="2" id="KW-0813">Transport</keyword>
<evidence type="ECO:0000256" key="6">
    <source>
        <dbReference type="ARBA" id="ARBA00023136"/>
    </source>
</evidence>
<evidence type="ECO:0000256" key="3">
    <source>
        <dbReference type="ARBA" id="ARBA00022692"/>
    </source>
</evidence>
<dbReference type="InterPro" id="IPR013057">
    <property type="entry name" value="AA_transpt_TM"/>
</dbReference>
<protein>
    <recommendedName>
        <fullName evidence="8">Amino acid transporter transmembrane domain-containing protein</fullName>
    </recommendedName>
</protein>
<sequence>MINIPHQRCTSVIMHDGVIKGSIVRIATSTAAQKMILWSRLRLKTREAMKKASTSAIFITTFFYLCCGCFGYAAFGSETPGNLLSGFGFYEPYWLVDFANACIVLNLVGGYIYQVYSQPVFATVEGWISGKFPNSGFLSNFYSFKLPLIPALQLNPLRDWLCFRTGYVVSTTVIAMSFP</sequence>
<keyword evidence="5 7" id="KW-1133">Transmembrane helix</keyword>
<comment type="caution">
    <text evidence="9">The sequence shown here is derived from an EMBL/GenBank/DDBJ whole genome shotgun (WGS) entry which is preliminary data.</text>
</comment>
<evidence type="ECO:0000256" key="2">
    <source>
        <dbReference type="ARBA" id="ARBA00022448"/>
    </source>
</evidence>
<dbReference type="GO" id="GO:0016020">
    <property type="term" value="C:membrane"/>
    <property type="evidence" value="ECO:0007669"/>
    <property type="project" value="UniProtKB-SubCell"/>
</dbReference>
<evidence type="ECO:0000256" key="1">
    <source>
        <dbReference type="ARBA" id="ARBA00004370"/>
    </source>
</evidence>
<reference evidence="9" key="1">
    <citation type="submission" date="2019-11" db="EMBL/GenBank/DDBJ databases">
        <authorList>
            <person name="Liu Y."/>
            <person name="Hou J."/>
            <person name="Li T.-Q."/>
            <person name="Guan C.-H."/>
            <person name="Wu X."/>
            <person name="Wu H.-Z."/>
            <person name="Ling F."/>
            <person name="Zhang R."/>
            <person name="Shi X.-G."/>
            <person name="Ren J.-P."/>
            <person name="Chen E.-F."/>
            <person name="Sun J.-M."/>
        </authorList>
    </citation>
    <scope>NUCLEOTIDE SEQUENCE</scope>
    <source>
        <strain evidence="9">Adult_tree_wgs_1</strain>
        <tissue evidence="9">Leaves</tissue>
    </source>
</reference>
<keyword evidence="3 7" id="KW-0812">Transmembrane</keyword>